<accession>A0AA35S5N4</accession>
<dbReference type="GO" id="GO:0003824">
    <property type="term" value="F:catalytic activity"/>
    <property type="evidence" value="ECO:0007669"/>
    <property type="project" value="InterPro"/>
</dbReference>
<feature type="domain" description="Amidase" evidence="1">
    <location>
        <begin position="46"/>
        <end position="169"/>
    </location>
</feature>
<dbReference type="InterPro" id="IPR036928">
    <property type="entry name" value="AS_sf"/>
</dbReference>
<dbReference type="InterPro" id="IPR000120">
    <property type="entry name" value="Amidase"/>
</dbReference>
<sequence>MTRNEGFFESLGCEVVDAVPDFTDADEVFKVWRAWRFELAYAKLLETHPDQIKDTVVWNIKAGMKLSGPQIGDAEIKRTALYQRVREFMETYEFLILPVNQALPFDVKQHYITEIDGVKMETYIDWMRSCYYISVLGLPAISVPCGFTPDGLPVGVQIVGRHQDDFGVLQLAHAFEQATGFWKQKPTVIE</sequence>
<proteinExistence type="predicted"/>
<evidence type="ECO:0000313" key="2">
    <source>
        <dbReference type="EMBL" id="CAI8022637.1"/>
    </source>
</evidence>
<evidence type="ECO:0000313" key="3">
    <source>
        <dbReference type="Proteomes" id="UP001174909"/>
    </source>
</evidence>
<dbReference type="EMBL" id="CASHTH010001969">
    <property type="protein sequence ID" value="CAI8022637.1"/>
    <property type="molecule type" value="Genomic_DNA"/>
</dbReference>
<keyword evidence="3" id="KW-1185">Reference proteome</keyword>
<organism evidence="2 3">
    <name type="scientific">Geodia barretti</name>
    <name type="common">Barrett's horny sponge</name>
    <dbReference type="NCBI Taxonomy" id="519541"/>
    <lineage>
        <taxon>Eukaryota</taxon>
        <taxon>Metazoa</taxon>
        <taxon>Porifera</taxon>
        <taxon>Demospongiae</taxon>
        <taxon>Heteroscleromorpha</taxon>
        <taxon>Tetractinellida</taxon>
        <taxon>Astrophorina</taxon>
        <taxon>Geodiidae</taxon>
        <taxon>Geodia</taxon>
    </lineage>
</organism>
<reference evidence="2" key="1">
    <citation type="submission" date="2023-03" db="EMBL/GenBank/DDBJ databases">
        <authorList>
            <person name="Steffen K."/>
            <person name="Cardenas P."/>
        </authorList>
    </citation>
    <scope>NUCLEOTIDE SEQUENCE</scope>
</reference>
<dbReference type="Proteomes" id="UP001174909">
    <property type="component" value="Unassembled WGS sequence"/>
</dbReference>
<comment type="caution">
    <text evidence="2">The sequence shown here is derived from an EMBL/GenBank/DDBJ whole genome shotgun (WGS) entry which is preliminary data.</text>
</comment>
<dbReference type="SUPFAM" id="SSF75304">
    <property type="entry name" value="Amidase signature (AS) enzymes"/>
    <property type="match status" value="1"/>
</dbReference>
<dbReference type="InterPro" id="IPR023631">
    <property type="entry name" value="Amidase_dom"/>
</dbReference>
<dbReference type="AlphaFoldDB" id="A0AA35S5N4"/>
<dbReference type="Gene3D" id="3.90.1300.10">
    <property type="entry name" value="Amidase signature (AS) domain"/>
    <property type="match status" value="1"/>
</dbReference>
<dbReference type="PANTHER" id="PTHR11895">
    <property type="entry name" value="TRANSAMIDASE"/>
    <property type="match status" value="1"/>
</dbReference>
<gene>
    <name evidence="2" type="ORF">GBAR_LOCUS13281</name>
</gene>
<dbReference type="Pfam" id="PF01425">
    <property type="entry name" value="Amidase"/>
    <property type="match status" value="1"/>
</dbReference>
<name>A0AA35S5N4_GEOBA</name>
<dbReference type="PANTHER" id="PTHR11895:SF76">
    <property type="entry name" value="INDOLEACETAMIDE HYDROLASE"/>
    <property type="match status" value="1"/>
</dbReference>
<evidence type="ECO:0000259" key="1">
    <source>
        <dbReference type="Pfam" id="PF01425"/>
    </source>
</evidence>
<protein>
    <submittedName>
        <fullName evidence="2">Acylamidase</fullName>
    </submittedName>
</protein>